<dbReference type="Pfam" id="PF07717">
    <property type="entry name" value="OB_NTP_bind"/>
    <property type="match status" value="1"/>
</dbReference>
<organism evidence="15 16">
    <name type="scientific">Trichophyton rubrum</name>
    <name type="common">Athlete's foot fungus</name>
    <name type="synonym">Epidermophyton rubrum</name>
    <dbReference type="NCBI Taxonomy" id="5551"/>
    <lineage>
        <taxon>Eukaryota</taxon>
        <taxon>Fungi</taxon>
        <taxon>Dikarya</taxon>
        <taxon>Ascomycota</taxon>
        <taxon>Pezizomycotina</taxon>
        <taxon>Eurotiomycetes</taxon>
        <taxon>Eurotiomycetidae</taxon>
        <taxon>Onygenales</taxon>
        <taxon>Arthrodermataceae</taxon>
        <taxon>Trichophyton</taxon>
    </lineage>
</organism>
<dbReference type="EMBL" id="LHPM01000019">
    <property type="protein sequence ID" value="OAL62148.1"/>
    <property type="molecule type" value="Genomic_DNA"/>
</dbReference>
<dbReference type="VEuPathDB" id="FungiDB:TERG_11982"/>
<feature type="region of interest" description="Disordered" evidence="11">
    <location>
        <begin position="1264"/>
        <end position="1284"/>
    </location>
</feature>
<dbReference type="PROSITE" id="PS50088">
    <property type="entry name" value="ANK_REPEAT"/>
    <property type="match status" value="2"/>
</dbReference>
<dbReference type="GO" id="GO:0005730">
    <property type="term" value="C:nucleolus"/>
    <property type="evidence" value="ECO:0007669"/>
    <property type="project" value="TreeGrafter"/>
</dbReference>
<dbReference type="PROSITE" id="PS51194">
    <property type="entry name" value="HELICASE_CTER"/>
    <property type="match status" value="1"/>
</dbReference>
<dbReference type="Pfam" id="PF00271">
    <property type="entry name" value="Helicase_C"/>
    <property type="match status" value="1"/>
</dbReference>
<dbReference type="SUPFAM" id="SSF48403">
    <property type="entry name" value="Ankyrin repeat"/>
    <property type="match status" value="1"/>
</dbReference>
<keyword evidence="12" id="KW-1133">Transmembrane helix</keyword>
<keyword evidence="7" id="KW-0804">Transcription</keyword>
<comment type="catalytic activity">
    <reaction evidence="9">
        <text>ATP + H2O = ADP + phosphate + H(+)</text>
        <dbReference type="Rhea" id="RHEA:13065"/>
        <dbReference type="ChEBI" id="CHEBI:15377"/>
        <dbReference type="ChEBI" id="CHEBI:15378"/>
        <dbReference type="ChEBI" id="CHEBI:30616"/>
        <dbReference type="ChEBI" id="CHEBI:43474"/>
        <dbReference type="ChEBI" id="CHEBI:456216"/>
        <dbReference type="EC" id="3.6.4.13"/>
    </reaction>
</comment>
<dbReference type="CDD" id="cd17917">
    <property type="entry name" value="DEXHc_RHA-like"/>
    <property type="match status" value="1"/>
</dbReference>
<dbReference type="InterPro" id="IPR036770">
    <property type="entry name" value="Ankyrin_rpt-contain_sf"/>
</dbReference>
<feature type="compositionally biased region" description="Basic and acidic residues" evidence="11">
    <location>
        <begin position="979"/>
        <end position="988"/>
    </location>
</feature>
<keyword evidence="2" id="KW-0547">Nucleotide-binding</keyword>
<dbReference type="InterPro" id="IPR027417">
    <property type="entry name" value="P-loop_NTPase"/>
</dbReference>
<reference evidence="15 16" key="1">
    <citation type="submission" date="2016-05" db="EMBL/GenBank/DDBJ databases">
        <title>Genome sequencing of Trichophyton rubrum CMCC(F)T1i isolated from hair.</title>
        <authorList>
            <person name="Zhan P."/>
            <person name="Tao Y."/>
            <person name="Liu W."/>
        </authorList>
    </citation>
    <scope>NUCLEOTIDE SEQUENCE [LARGE SCALE GENOMIC DNA]</scope>
    <source>
        <strain evidence="16">CMCC(F)T1i</strain>
    </source>
</reference>
<keyword evidence="8" id="KW-0539">Nucleus</keyword>
<evidence type="ECO:0000313" key="16">
    <source>
        <dbReference type="Proteomes" id="UP000243015"/>
    </source>
</evidence>
<feature type="repeat" description="ANK" evidence="10">
    <location>
        <begin position="34"/>
        <end position="66"/>
    </location>
</feature>
<dbReference type="SMART" id="SM00490">
    <property type="entry name" value="HELICc"/>
    <property type="match status" value="1"/>
</dbReference>
<dbReference type="Proteomes" id="UP000243015">
    <property type="component" value="Unassembled WGS sequence"/>
</dbReference>
<sequence>MASIYELAKSGQLTKEHMANQQTIRDLNTVHPRTKLTPLGIAVWYCYVKIVKLLLKNGANPDGKDPNHNDSPVRPPLWVAAARSKQRVGTMMQLLLHAGADPNIVSTVDDNSSPLLAAVKTYRSPHLLNALVDKGANPDQENNHEETPRKIAEARGDPDTIKALRKRKERSLGWLHWIGVIVSIIVGVVAWVNAFVMVAVVGAAGAATAAGPYVTQVIKRRFHMSGIFDEKVWPEKLKQPEPKEEFQKDAKDFIEENDLNKFFPSNDPFLQTVVDKATKLEANPDNTLDTKALARLALFQPVMYCDDSGSMNEGNRVEHQIDIVERIASIATRIIPDDGGVKVRFINRNTEIMIYQRTLKDLRQLMGQQAPYGPTELGTNLRSRILEPLVYQPLRTNSLRRPVLVSIITDGCPQGPREKLETLKQAILECGRLLEAAGYERTVVRFQISQIGTDEDAKAFLKSLMREDQLQDVLYCTTGSLDEKFAKFRDNETRLEQWCDQGRPSCARCTRLNIPCVGAGLQRYKFKQENVFRSSQQSQQSQSKSLTTRKKPAVDQLPKFETLVFIEEIPRVPVNGITALRNSFIETLKPTTDLRYNLAWSFGGFLVDIPRRLGVNEALDSAVQVLVDSHQDFCAGLGVTSRVLVGYSRALRMLRSYLDDPAKARTSETLCSVMVLLMCQRFIGVSEGDFTGHCEGAAQLLRARRYYDPNDEFESKLVLSLRGPVVFEGLLNQKIQFTPEEWKTLVENHLDGVTPEGRMMRGVAKVPGLLNRARKARKDGVTDENLLIDALAAYHMAKGAADELREKYKKARLPPKGEFSFQDPIVMAHSFYQRSFGLSLTVVIILSCVVTGIDPGNAVVVDPSIYIDEILEIAGSAMIYRPLAASFVPMCLMMAWISTGDLARRQTIEAALKAYENDYAEGQAVVMTPKVEQISRQLRLVDLNQQLDTEMDSLDSKTGNGEDKVVSASRRARKRKRGNRNDDNENGIKKARVSANGIESKQRSRKMIQNDTIAHERNISNPRGDSENGITKSGPNRSVSNLKEKARILLETRKKLPIFAHADEIRAHLRRTDVMLLVGETGSGKSTQVPQFLIDEHWCRPKSVKIPSSGNKQTATVGGCIAITQPRRVAAVSLARRVAEEVGCPLGSSSPASKVGYAVRFDTSVSPSTRIKFMTDGMLLQEMLSDPWLTKYSAIVVDEVHERGINVDLLLGFLRNIATGCKEGRGGVPLKIVVMSATADMESLLSFFTDGYIQTSNSLLESLKEDDTGSKSQKANALTPSAKGKEIQTKPDQVSVCHIKGRQFPVTTIYSPVPVPDFVDAALKTIFQIHYKEPLPGDILVFLTGQETVENLEYLVNDYASTMDKELPKVLAVPLFAALPQVAQQRVFLPTTPRTRKVILATNIAETSVTVPGVRYVIDCGKAKTKQFRTRLGLDSLLVKPISKSAAIQRKGRAGREAPGQCYRLYPEKEYLALPETNTPEILRCDVSQAILTMKARGVDDIVGFPFLTPPPRDAIEKALLQLFNINALDETGKISPIGSRIAKLPLTAPLGRVLLAGAEKGPRCLRDVIDIISCLSVENIFLNTSSEEKKEQGDLARRDLYRREGDHLTMLATVRAYAAENADRRAWAERHLVSHRAMQAVMDVRKQLLVQCKQSKLFGDTSFKDDDSTPLGNEDPVPILTSFLTGFATNTARLFPDGSYRTLVGNQTVAIHPSSVLFGRKVEAIMYNEFVFTTRSYARGVSAVQMNWIGEVLAGPS</sequence>
<dbReference type="GO" id="GO:0008270">
    <property type="term" value="F:zinc ion binding"/>
    <property type="evidence" value="ECO:0007669"/>
    <property type="project" value="InterPro"/>
</dbReference>
<evidence type="ECO:0000313" key="15">
    <source>
        <dbReference type="EMBL" id="OAL62148.1"/>
    </source>
</evidence>
<feature type="transmembrane region" description="Helical" evidence="12">
    <location>
        <begin position="172"/>
        <end position="191"/>
    </location>
</feature>
<dbReference type="GO" id="GO:0016787">
    <property type="term" value="F:hydrolase activity"/>
    <property type="evidence" value="ECO:0007669"/>
    <property type="project" value="UniProtKB-KW"/>
</dbReference>
<dbReference type="GO" id="GO:0005524">
    <property type="term" value="F:ATP binding"/>
    <property type="evidence" value="ECO:0007669"/>
    <property type="project" value="UniProtKB-KW"/>
</dbReference>
<evidence type="ECO:0000256" key="4">
    <source>
        <dbReference type="ARBA" id="ARBA00022806"/>
    </source>
</evidence>
<dbReference type="InterPro" id="IPR007502">
    <property type="entry name" value="Helicase-assoc_dom"/>
</dbReference>
<dbReference type="CDD" id="cd00067">
    <property type="entry name" value="GAL4"/>
    <property type="match status" value="1"/>
</dbReference>
<dbReference type="GO" id="GO:1990904">
    <property type="term" value="C:ribonucleoprotein complex"/>
    <property type="evidence" value="ECO:0007669"/>
    <property type="project" value="UniProtKB-ARBA"/>
</dbReference>
<dbReference type="SMART" id="SM00248">
    <property type="entry name" value="ANK"/>
    <property type="match status" value="4"/>
</dbReference>
<dbReference type="VEuPathDB" id="FungiDB:TERG_03306"/>
<feature type="region of interest" description="Disordered" evidence="11">
    <location>
        <begin position="1016"/>
        <end position="1039"/>
    </location>
</feature>
<dbReference type="InterPro" id="IPR048333">
    <property type="entry name" value="HA2_WH"/>
</dbReference>
<dbReference type="GO" id="GO:0003725">
    <property type="term" value="F:double-stranded RNA binding"/>
    <property type="evidence" value="ECO:0007669"/>
    <property type="project" value="TreeGrafter"/>
</dbReference>
<evidence type="ECO:0000256" key="1">
    <source>
        <dbReference type="ARBA" id="ARBA00012552"/>
    </source>
</evidence>
<dbReference type="CDD" id="cd18791">
    <property type="entry name" value="SF2_C_RHA"/>
    <property type="match status" value="1"/>
</dbReference>
<comment type="caution">
    <text evidence="15">The sequence shown here is derived from an EMBL/GenBank/DDBJ whole genome shotgun (WGS) entry which is preliminary data.</text>
</comment>
<evidence type="ECO:0000256" key="7">
    <source>
        <dbReference type="ARBA" id="ARBA00023163"/>
    </source>
</evidence>
<dbReference type="GO" id="GO:0003724">
    <property type="term" value="F:RNA helicase activity"/>
    <property type="evidence" value="ECO:0007669"/>
    <property type="project" value="UniProtKB-EC"/>
</dbReference>
<dbReference type="FunFam" id="3.40.50.300:FF:000145">
    <property type="entry name" value="probable ATP-dependent RNA helicase DHX40"/>
    <property type="match status" value="1"/>
</dbReference>
<evidence type="ECO:0000259" key="13">
    <source>
        <dbReference type="PROSITE" id="PS51192"/>
    </source>
</evidence>
<feature type="repeat" description="ANK" evidence="10">
    <location>
        <begin position="110"/>
        <end position="143"/>
    </location>
</feature>
<dbReference type="PANTHER" id="PTHR18934:SF118">
    <property type="entry name" value="ATP-DEPENDENT RNA HELICASE DHX33"/>
    <property type="match status" value="1"/>
</dbReference>
<feature type="region of interest" description="Disordered" evidence="11">
    <location>
        <begin position="951"/>
        <end position="991"/>
    </location>
</feature>
<evidence type="ECO:0000256" key="2">
    <source>
        <dbReference type="ARBA" id="ARBA00022741"/>
    </source>
</evidence>
<dbReference type="SMART" id="SM00847">
    <property type="entry name" value="HA2"/>
    <property type="match status" value="1"/>
</dbReference>
<evidence type="ECO:0000256" key="5">
    <source>
        <dbReference type="ARBA" id="ARBA00022840"/>
    </source>
</evidence>
<keyword evidence="12" id="KW-0472">Membrane</keyword>
<keyword evidence="10" id="KW-0040">ANK repeat</keyword>
<evidence type="ECO:0000256" key="11">
    <source>
        <dbReference type="SAM" id="MobiDB-lite"/>
    </source>
</evidence>
<dbReference type="Pfam" id="PF21010">
    <property type="entry name" value="HA2_C"/>
    <property type="match status" value="1"/>
</dbReference>
<dbReference type="PANTHER" id="PTHR18934">
    <property type="entry name" value="ATP-DEPENDENT RNA HELICASE"/>
    <property type="match status" value="1"/>
</dbReference>
<dbReference type="InterPro" id="IPR002464">
    <property type="entry name" value="DNA/RNA_helicase_DEAH_CS"/>
</dbReference>
<keyword evidence="3" id="KW-0378">Hydrolase</keyword>
<dbReference type="PROSITE" id="PS51192">
    <property type="entry name" value="HELICASE_ATP_BIND_1"/>
    <property type="match status" value="1"/>
</dbReference>
<evidence type="ECO:0000256" key="12">
    <source>
        <dbReference type="SAM" id="Phobius"/>
    </source>
</evidence>
<dbReference type="GO" id="GO:0045943">
    <property type="term" value="P:positive regulation of transcription by RNA polymerase I"/>
    <property type="evidence" value="ECO:0007669"/>
    <property type="project" value="TreeGrafter"/>
</dbReference>
<dbReference type="EC" id="3.6.4.13" evidence="1"/>
<keyword evidence="5" id="KW-0067">ATP-binding</keyword>
<dbReference type="InterPro" id="IPR011709">
    <property type="entry name" value="DEAD-box_helicase_OB_fold"/>
</dbReference>
<dbReference type="SMART" id="SM00487">
    <property type="entry name" value="DEXDc"/>
    <property type="match status" value="1"/>
</dbReference>
<protein>
    <recommendedName>
        <fullName evidence="1">RNA helicase</fullName>
        <ecNumber evidence="1">3.6.4.13</ecNumber>
    </recommendedName>
</protein>
<proteinExistence type="predicted"/>
<dbReference type="InterPro" id="IPR001138">
    <property type="entry name" value="Zn2Cys6_DnaBD"/>
</dbReference>
<dbReference type="PROSITE" id="PS00690">
    <property type="entry name" value="DEAH_ATP_HELICASE"/>
    <property type="match status" value="1"/>
</dbReference>
<evidence type="ECO:0000256" key="6">
    <source>
        <dbReference type="ARBA" id="ARBA00023015"/>
    </source>
</evidence>
<evidence type="ECO:0000259" key="14">
    <source>
        <dbReference type="PROSITE" id="PS51194"/>
    </source>
</evidence>
<feature type="compositionally biased region" description="Polar residues" evidence="11">
    <location>
        <begin position="1019"/>
        <end position="1039"/>
    </location>
</feature>
<keyword evidence="12" id="KW-0812">Transmembrane</keyword>
<evidence type="ECO:0000256" key="10">
    <source>
        <dbReference type="PROSITE-ProRule" id="PRU00023"/>
    </source>
</evidence>
<dbReference type="PROSITE" id="PS50297">
    <property type="entry name" value="ANK_REP_REGION"/>
    <property type="match status" value="1"/>
</dbReference>
<dbReference type="InterPro" id="IPR002110">
    <property type="entry name" value="Ankyrin_rpt"/>
</dbReference>
<accession>A0A178EQ87</accession>
<dbReference type="Gene3D" id="1.20.120.1080">
    <property type="match status" value="1"/>
</dbReference>
<dbReference type="GO" id="GO:0000981">
    <property type="term" value="F:DNA-binding transcription factor activity, RNA polymerase II-specific"/>
    <property type="evidence" value="ECO:0007669"/>
    <property type="project" value="InterPro"/>
</dbReference>
<dbReference type="InterPro" id="IPR001650">
    <property type="entry name" value="Helicase_C-like"/>
</dbReference>
<dbReference type="Pfam" id="PF04408">
    <property type="entry name" value="WHD_HA2"/>
    <property type="match status" value="1"/>
</dbReference>
<feature type="domain" description="Helicase C-terminal" evidence="14">
    <location>
        <begin position="1325"/>
        <end position="1498"/>
    </location>
</feature>
<feature type="compositionally biased region" description="Polar residues" evidence="11">
    <location>
        <begin position="1270"/>
        <end position="1279"/>
    </location>
</feature>
<keyword evidence="4 15" id="KW-0347">Helicase</keyword>
<name>A0A178EQ87_TRIRU</name>
<dbReference type="InterPro" id="IPR014001">
    <property type="entry name" value="Helicase_ATP-bd"/>
</dbReference>
<dbReference type="FunFam" id="3.40.50.300:FF:002203">
    <property type="entry name" value="ATP-dependent RNA helicase (Hrh1), putative"/>
    <property type="match status" value="1"/>
</dbReference>
<dbReference type="Pfam" id="PF00023">
    <property type="entry name" value="Ank"/>
    <property type="match status" value="1"/>
</dbReference>
<keyword evidence="6" id="KW-0805">Transcription regulation</keyword>
<dbReference type="SUPFAM" id="SSF52540">
    <property type="entry name" value="P-loop containing nucleoside triphosphate hydrolases"/>
    <property type="match status" value="1"/>
</dbReference>
<evidence type="ECO:0000256" key="8">
    <source>
        <dbReference type="ARBA" id="ARBA00023242"/>
    </source>
</evidence>
<dbReference type="Gene3D" id="1.25.40.20">
    <property type="entry name" value="Ankyrin repeat-containing domain"/>
    <property type="match status" value="1"/>
</dbReference>
<gene>
    <name evidence="15" type="ORF">A7C99_6723</name>
</gene>
<evidence type="ECO:0000256" key="9">
    <source>
        <dbReference type="ARBA" id="ARBA00047984"/>
    </source>
</evidence>
<feature type="domain" description="Helicase ATP-binding" evidence="13">
    <location>
        <begin position="1066"/>
        <end position="1257"/>
    </location>
</feature>
<evidence type="ECO:0000256" key="3">
    <source>
        <dbReference type="ARBA" id="ARBA00022801"/>
    </source>
</evidence>
<dbReference type="Gene3D" id="3.40.50.300">
    <property type="entry name" value="P-loop containing nucleotide triphosphate hydrolases"/>
    <property type="match status" value="2"/>
</dbReference>